<proteinExistence type="predicted"/>
<organism evidence="1 2">
    <name type="scientific">Streptomyces sannanensis</name>
    <dbReference type="NCBI Taxonomy" id="285536"/>
    <lineage>
        <taxon>Bacteria</taxon>
        <taxon>Bacillati</taxon>
        <taxon>Actinomycetota</taxon>
        <taxon>Actinomycetes</taxon>
        <taxon>Kitasatosporales</taxon>
        <taxon>Streptomycetaceae</taxon>
        <taxon>Streptomyces</taxon>
    </lineage>
</organism>
<dbReference type="Proteomes" id="UP001499990">
    <property type="component" value="Unassembled WGS sequence"/>
</dbReference>
<gene>
    <name evidence="1" type="ORF">GCM10020367_34020</name>
</gene>
<dbReference type="EMBL" id="BAAAYL010000001">
    <property type="protein sequence ID" value="GAA3373571.1"/>
    <property type="molecule type" value="Genomic_DNA"/>
</dbReference>
<comment type="caution">
    <text evidence="1">The sequence shown here is derived from an EMBL/GenBank/DDBJ whole genome shotgun (WGS) entry which is preliminary data.</text>
</comment>
<evidence type="ECO:0000313" key="2">
    <source>
        <dbReference type="Proteomes" id="UP001499990"/>
    </source>
</evidence>
<protein>
    <recommendedName>
        <fullName evidence="3">DUF4333 domain-containing protein</fullName>
    </recommendedName>
</protein>
<evidence type="ECO:0008006" key="3">
    <source>
        <dbReference type="Google" id="ProtNLM"/>
    </source>
</evidence>
<keyword evidence="2" id="KW-1185">Reference proteome</keyword>
<accession>A0ABP6SCR0</accession>
<name>A0ABP6SCR0_9ACTN</name>
<sequence length="141" mass="15238">MAILALPLVFVGWLVWSFVAWLQNPTLSEKQKVSCAEALDYAGGGLPEGATDGHCDVEVRPDTTCTVTFRMPRADVQKWLTSSFPGGSTDVPACEGRHDLCWYLDRTAIGTAEPGSAYVVEVGVVYEDGNTALVHLTAYDL</sequence>
<evidence type="ECO:0000313" key="1">
    <source>
        <dbReference type="EMBL" id="GAA3373571.1"/>
    </source>
</evidence>
<reference evidence="2" key="1">
    <citation type="journal article" date="2019" name="Int. J. Syst. Evol. Microbiol.">
        <title>The Global Catalogue of Microorganisms (GCM) 10K type strain sequencing project: providing services to taxonomists for standard genome sequencing and annotation.</title>
        <authorList>
            <consortium name="The Broad Institute Genomics Platform"/>
            <consortium name="The Broad Institute Genome Sequencing Center for Infectious Disease"/>
            <person name="Wu L."/>
            <person name="Ma J."/>
        </authorList>
    </citation>
    <scope>NUCLEOTIDE SEQUENCE [LARGE SCALE GENOMIC DNA]</scope>
    <source>
        <strain evidence="2">JCM 9651</strain>
    </source>
</reference>